<comment type="caution">
    <text evidence="1">The sequence shown here is derived from an EMBL/GenBank/DDBJ whole genome shotgun (WGS) entry which is preliminary data.</text>
</comment>
<dbReference type="OrthoDB" id="441013at2759"/>
<accession>A0A5J4WK52</accession>
<evidence type="ECO:0000313" key="1">
    <source>
        <dbReference type="EMBL" id="KAA6395427.1"/>
    </source>
</evidence>
<dbReference type="AlphaFoldDB" id="A0A5J4WK52"/>
<dbReference type="Proteomes" id="UP000324800">
    <property type="component" value="Unassembled WGS sequence"/>
</dbReference>
<organism evidence="1 2">
    <name type="scientific">Streblomastix strix</name>
    <dbReference type="NCBI Taxonomy" id="222440"/>
    <lineage>
        <taxon>Eukaryota</taxon>
        <taxon>Metamonada</taxon>
        <taxon>Preaxostyla</taxon>
        <taxon>Oxymonadida</taxon>
        <taxon>Streblomastigidae</taxon>
        <taxon>Streblomastix</taxon>
    </lineage>
</organism>
<evidence type="ECO:0000313" key="2">
    <source>
        <dbReference type="Proteomes" id="UP000324800"/>
    </source>
</evidence>
<reference evidence="1 2" key="1">
    <citation type="submission" date="2019-03" db="EMBL/GenBank/DDBJ databases">
        <title>Single cell metagenomics reveals metabolic interactions within the superorganism composed of flagellate Streblomastix strix and complex community of Bacteroidetes bacteria on its surface.</title>
        <authorList>
            <person name="Treitli S.C."/>
            <person name="Kolisko M."/>
            <person name="Husnik F."/>
            <person name="Keeling P."/>
            <person name="Hampl V."/>
        </authorList>
    </citation>
    <scope>NUCLEOTIDE SEQUENCE [LARGE SCALE GENOMIC DNA]</scope>
    <source>
        <strain evidence="1">ST1C</strain>
    </source>
</reference>
<protein>
    <submittedName>
        <fullName evidence="1">Uncharacterized protein</fullName>
    </submittedName>
</protein>
<proteinExistence type="predicted"/>
<name>A0A5J4WK52_9EUKA</name>
<gene>
    <name evidence="1" type="ORF">EZS28_009046</name>
</gene>
<dbReference type="EMBL" id="SNRW01001687">
    <property type="protein sequence ID" value="KAA6395427.1"/>
    <property type="molecule type" value="Genomic_DNA"/>
</dbReference>
<sequence>MIIIEARIKDLTLKILPQPNADNIFRLDVADGAITMNDEADAIRFLRFIRKPTQSADPDANSLNHERKIDAFKYGIKKKYFDEFDEILKTNSLIGDLTIFTPFDDSNSQVKLKQRNLYPKLEQRLMFEGM</sequence>